<reference evidence="1" key="1">
    <citation type="submission" date="2020-05" db="EMBL/GenBank/DDBJ databases">
        <authorList>
            <person name="Chiriac C."/>
            <person name="Salcher M."/>
            <person name="Ghai R."/>
            <person name="Kavagutti S V."/>
        </authorList>
    </citation>
    <scope>NUCLEOTIDE SEQUENCE</scope>
</reference>
<gene>
    <name evidence="1" type="ORF">UFOPK2242_01479</name>
</gene>
<dbReference type="Gene3D" id="3.40.50.2000">
    <property type="entry name" value="Glycogen Phosphorylase B"/>
    <property type="match status" value="1"/>
</dbReference>
<dbReference type="AlphaFoldDB" id="A0A6J6MB39"/>
<accession>A0A6J6MB39</accession>
<protein>
    <submittedName>
        <fullName evidence="1">Unannotated protein</fullName>
    </submittedName>
</protein>
<sequence length="368" mass="39549">MTHSGREVIFVIDDRVPHVDVGVGDPRAALLGRSLALLRPEAHIVWCAVSDENAEKYSPPLEAIGIEVLAGNVEETLMRRAGEAGVVIVSRPSNFAMFRSIIDCYQPQAVRIYDAESLFYRRSMLEAMVTQQYQTEKRAGAEIAAEAEAVFWADGVLAIAEDVVEFAKTIHPEVVTGLCSYAVSAPIEVPSFEERRDLVFFGGFRAGTGGPNEDAAIIAAEEIAPLIGRPLVIAGAAPTQRVIDLESSTVSVVGRVDDSVANLAGFRVNLCPLRFGSGLKLRLVDAAAAGTPSVMTTCAAENLGLDDDLTEILVADSVSEQAEKAIALLNDASLWQSASDSVRLLAEERFSNRVFESSLEKFLRALGI</sequence>
<dbReference type="SUPFAM" id="SSF53756">
    <property type="entry name" value="UDP-Glycosyltransferase/glycogen phosphorylase"/>
    <property type="match status" value="1"/>
</dbReference>
<dbReference type="EMBL" id="CAEZWM010000238">
    <property type="protein sequence ID" value="CAB4671400.1"/>
    <property type="molecule type" value="Genomic_DNA"/>
</dbReference>
<organism evidence="1">
    <name type="scientific">freshwater metagenome</name>
    <dbReference type="NCBI Taxonomy" id="449393"/>
    <lineage>
        <taxon>unclassified sequences</taxon>
        <taxon>metagenomes</taxon>
        <taxon>ecological metagenomes</taxon>
    </lineage>
</organism>
<evidence type="ECO:0000313" key="1">
    <source>
        <dbReference type="EMBL" id="CAB4671400.1"/>
    </source>
</evidence>
<dbReference type="Pfam" id="PF13692">
    <property type="entry name" value="Glyco_trans_1_4"/>
    <property type="match status" value="1"/>
</dbReference>
<name>A0A6J6MB39_9ZZZZ</name>
<proteinExistence type="predicted"/>